<protein>
    <submittedName>
        <fullName evidence="1">Uncharacterized protein</fullName>
    </submittedName>
</protein>
<dbReference type="Proteomes" id="UP000231644">
    <property type="component" value="Unassembled WGS sequence"/>
</dbReference>
<dbReference type="STRING" id="517719.SAMN05421762_2340"/>
<accession>A0A1I1MBQ9</accession>
<keyword evidence="2" id="KW-1185">Reference proteome</keyword>
<evidence type="ECO:0000313" key="2">
    <source>
        <dbReference type="Proteomes" id="UP000231644"/>
    </source>
</evidence>
<dbReference type="OrthoDB" id="5997643at2"/>
<evidence type="ECO:0000313" key="1">
    <source>
        <dbReference type="EMBL" id="SFC82615.1"/>
    </source>
</evidence>
<sequence>MRFPVEDLKITEIRHKQSAFGLDLELALAPFQLNLEDDTPVETRVSLDGITLPSSDPGALAGQGWDVPVNPAEGYVDGSVYIEHAHHPVDLHHIAVGNRTGDHVPVTLSMRMVFSFEGLGNYEDADWQVTIDLPVAAITG</sequence>
<organism evidence="1 2">
    <name type="scientific">Pseudooceanicola nitratireducens</name>
    <dbReference type="NCBI Taxonomy" id="517719"/>
    <lineage>
        <taxon>Bacteria</taxon>
        <taxon>Pseudomonadati</taxon>
        <taxon>Pseudomonadota</taxon>
        <taxon>Alphaproteobacteria</taxon>
        <taxon>Rhodobacterales</taxon>
        <taxon>Paracoccaceae</taxon>
        <taxon>Pseudooceanicola</taxon>
    </lineage>
</organism>
<proteinExistence type="predicted"/>
<gene>
    <name evidence="1" type="ORF">SAMN05421762_2340</name>
</gene>
<dbReference type="AlphaFoldDB" id="A0A1I1MBQ9"/>
<dbReference type="EMBL" id="FOLX01000001">
    <property type="protein sequence ID" value="SFC82615.1"/>
    <property type="molecule type" value="Genomic_DNA"/>
</dbReference>
<dbReference type="RefSeq" id="WP_093447906.1">
    <property type="nucleotide sequence ID" value="NZ_FNZG01000001.1"/>
</dbReference>
<name>A0A1I1MBQ9_9RHOB</name>
<reference evidence="1 2" key="1">
    <citation type="submission" date="2016-10" db="EMBL/GenBank/DDBJ databases">
        <authorList>
            <person name="de Groot N.N."/>
        </authorList>
    </citation>
    <scope>NUCLEOTIDE SEQUENCE [LARGE SCALE GENOMIC DNA]</scope>
    <source>
        <strain evidence="1 2">DSM 29619</strain>
    </source>
</reference>